<feature type="domain" description="CABIT" evidence="3">
    <location>
        <begin position="63"/>
        <end position="280"/>
    </location>
</feature>
<dbReference type="InterPro" id="IPR052281">
    <property type="entry name" value="GAREM"/>
</dbReference>
<dbReference type="HOGENOM" id="CLU_541131_0_0_1"/>
<dbReference type="eggNOG" id="ENOG502S1XY">
    <property type="taxonomic scope" value="Eukaryota"/>
</dbReference>
<feature type="region of interest" description="Disordered" evidence="2">
    <location>
        <begin position="332"/>
        <end position="370"/>
    </location>
</feature>
<evidence type="ECO:0000256" key="1">
    <source>
        <dbReference type="ARBA" id="ARBA00022553"/>
    </source>
</evidence>
<evidence type="ECO:0000313" key="4">
    <source>
        <dbReference type="EnsemblMetazoa" id="SMAR011748-PA"/>
    </source>
</evidence>
<proteinExistence type="predicted"/>
<sequence>MLLTSWVQSAFLLARLGVMGSLLICVSFSFQVARIHESSVEADKNASTKLDLRQPFLLYKSYMSLKVHAKSVQRDSRAKMKEVGPMVVIPEDYTGWFSIVTDNRRTAPFFTSIQQVAMSQVPYFLIRTDVPAYRVSDPRLIAGRTSYTRTTIKTGHVLKLLGVYEDINAKHYKNLNRNFQRRSSTTPAPKYAQCVNYKGEVLFLSFAAQGKFYATATRGSRSVNHVYLISHILKTFKLPVTVRLVCGFLPKVPCNFTGTLKLQSTCREDIILACTLLKERNVMFEMDANSGFTLTKAEVPVSTAAYIGALAFCADEADIWQRQMKVVHHVYPQEQTTPPNSTKASTSQSSGSGSGSGSSKNQRKSSFTGSGIVQHETQSVCVSMIFDDMDEEETSCSGDTNPKPKSAATKFWTLRRLKQLAQNEPQYEAPYAVIRAKSSSIRYNEVVNDGSENANAEFMSGGWLKDGLRKWYSKLPKCDLLPENGTYVVSQMTGSDSVIYDSIA</sequence>
<evidence type="ECO:0000313" key="5">
    <source>
        <dbReference type="Proteomes" id="UP000014500"/>
    </source>
</evidence>
<dbReference type="PANTHER" id="PTHR14454:SF11">
    <property type="entry name" value="SERRANO, ISOFORM F"/>
    <property type="match status" value="1"/>
</dbReference>
<name>T1JD72_STRMM</name>
<dbReference type="Pfam" id="PF12736">
    <property type="entry name" value="CABIT"/>
    <property type="match status" value="1"/>
</dbReference>
<reference evidence="5" key="1">
    <citation type="submission" date="2011-05" db="EMBL/GenBank/DDBJ databases">
        <authorList>
            <person name="Richards S.R."/>
            <person name="Qu J."/>
            <person name="Jiang H."/>
            <person name="Jhangiani S.N."/>
            <person name="Agravi P."/>
            <person name="Goodspeed R."/>
            <person name="Gross S."/>
            <person name="Mandapat C."/>
            <person name="Jackson L."/>
            <person name="Mathew T."/>
            <person name="Pu L."/>
            <person name="Thornton R."/>
            <person name="Saada N."/>
            <person name="Wilczek-Boney K.B."/>
            <person name="Lee S."/>
            <person name="Kovar C."/>
            <person name="Wu Y."/>
            <person name="Scherer S.E."/>
            <person name="Worley K.C."/>
            <person name="Muzny D.M."/>
            <person name="Gibbs R."/>
        </authorList>
    </citation>
    <scope>NUCLEOTIDE SEQUENCE</scope>
    <source>
        <strain evidence="5">Brora</strain>
    </source>
</reference>
<dbReference type="EnsemblMetazoa" id="SMAR011748-RA">
    <property type="protein sequence ID" value="SMAR011748-PA"/>
    <property type="gene ID" value="SMAR011748"/>
</dbReference>
<keyword evidence="5" id="KW-1185">Reference proteome</keyword>
<dbReference type="PANTHER" id="PTHR14454">
    <property type="entry name" value="GRB2-ASSOCIATED AND REGULATOR OF MAPK PROTEIN FAMILY MEMBER"/>
    <property type="match status" value="1"/>
</dbReference>
<evidence type="ECO:0000259" key="3">
    <source>
        <dbReference type="Pfam" id="PF12736"/>
    </source>
</evidence>
<dbReference type="Proteomes" id="UP000014500">
    <property type="component" value="Unassembled WGS sequence"/>
</dbReference>
<keyword evidence="1" id="KW-0597">Phosphoprotein</keyword>
<evidence type="ECO:0000256" key="2">
    <source>
        <dbReference type="SAM" id="MobiDB-lite"/>
    </source>
</evidence>
<accession>T1JD72</accession>
<dbReference type="InterPro" id="IPR025946">
    <property type="entry name" value="CABIT_dom"/>
</dbReference>
<dbReference type="PhylomeDB" id="T1JD72"/>
<dbReference type="STRING" id="126957.T1JD72"/>
<feature type="compositionally biased region" description="Low complexity" evidence="2">
    <location>
        <begin position="340"/>
        <end position="366"/>
    </location>
</feature>
<dbReference type="EMBL" id="JH432098">
    <property type="status" value="NOT_ANNOTATED_CDS"/>
    <property type="molecule type" value="Genomic_DNA"/>
</dbReference>
<dbReference type="AlphaFoldDB" id="T1JD72"/>
<reference evidence="4" key="2">
    <citation type="submission" date="2015-02" db="UniProtKB">
        <authorList>
            <consortium name="EnsemblMetazoa"/>
        </authorList>
    </citation>
    <scope>IDENTIFICATION</scope>
</reference>
<protein>
    <recommendedName>
        <fullName evidence="3">CABIT domain-containing protein</fullName>
    </recommendedName>
</protein>
<organism evidence="4 5">
    <name type="scientific">Strigamia maritima</name>
    <name type="common">European centipede</name>
    <name type="synonym">Geophilus maritimus</name>
    <dbReference type="NCBI Taxonomy" id="126957"/>
    <lineage>
        <taxon>Eukaryota</taxon>
        <taxon>Metazoa</taxon>
        <taxon>Ecdysozoa</taxon>
        <taxon>Arthropoda</taxon>
        <taxon>Myriapoda</taxon>
        <taxon>Chilopoda</taxon>
        <taxon>Pleurostigmophora</taxon>
        <taxon>Geophilomorpha</taxon>
        <taxon>Linotaeniidae</taxon>
        <taxon>Strigamia</taxon>
    </lineage>
</organism>